<organism evidence="4 5">
    <name type="scientific">Aciditerrimonas ferrireducens</name>
    <dbReference type="NCBI Taxonomy" id="667306"/>
    <lineage>
        <taxon>Bacteria</taxon>
        <taxon>Bacillati</taxon>
        <taxon>Actinomycetota</taxon>
        <taxon>Acidimicrobiia</taxon>
        <taxon>Acidimicrobiales</taxon>
        <taxon>Acidimicrobiaceae</taxon>
        <taxon>Aciditerrimonas</taxon>
    </lineage>
</organism>
<protein>
    <submittedName>
        <fullName evidence="4">Glycosyltransferase</fullName>
        <ecNumber evidence="4">2.4.-.-</ecNumber>
    </submittedName>
</protein>
<proteinExistence type="predicted"/>
<name>A0ABV6C2U5_9ACTN</name>
<feature type="domain" description="Glycosyltransferase subfamily 4-like N-terminal" evidence="3">
    <location>
        <begin position="27"/>
        <end position="186"/>
    </location>
</feature>
<dbReference type="Proteomes" id="UP001589788">
    <property type="component" value="Unassembled WGS sequence"/>
</dbReference>
<dbReference type="PANTHER" id="PTHR46401:SF2">
    <property type="entry name" value="GLYCOSYLTRANSFERASE WBBK-RELATED"/>
    <property type="match status" value="1"/>
</dbReference>
<gene>
    <name evidence="4" type="ORF">ACFFRE_07535</name>
</gene>
<dbReference type="EC" id="2.4.-.-" evidence="4"/>
<dbReference type="PANTHER" id="PTHR46401">
    <property type="entry name" value="GLYCOSYLTRANSFERASE WBBK-RELATED"/>
    <property type="match status" value="1"/>
</dbReference>
<dbReference type="SUPFAM" id="SSF53756">
    <property type="entry name" value="UDP-Glycosyltransferase/glycogen phosphorylase"/>
    <property type="match status" value="1"/>
</dbReference>
<reference evidence="4 5" key="1">
    <citation type="submission" date="2024-09" db="EMBL/GenBank/DDBJ databases">
        <authorList>
            <person name="Sun Q."/>
            <person name="Mori K."/>
        </authorList>
    </citation>
    <scope>NUCLEOTIDE SEQUENCE [LARGE SCALE GENOMIC DNA]</scope>
    <source>
        <strain evidence="4 5">JCM 15389</strain>
    </source>
</reference>
<accession>A0ABV6C2U5</accession>
<dbReference type="GO" id="GO:0016757">
    <property type="term" value="F:glycosyltransferase activity"/>
    <property type="evidence" value="ECO:0007669"/>
    <property type="project" value="UniProtKB-KW"/>
</dbReference>
<evidence type="ECO:0000256" key="2">
    <source>
        <dbReference type="ARBA" id="ARBA00022679"/>
    </source>
</evidence>
<evidence type="ECO:0000259" key="3">
    <source>
        <dbReference type="Pfam" id="PF13439"/>
    </source>
</evidence>
<dbReference type="Pfam" id="PF13439">
    <property type="entry name" value="Glyco_transf_4"/>
    <property type="match status" value="1"/>
</dbReference>
<dbReference type="EMBL" id="JBHLYQ010000062">
    <property type="protein sequence ID" value="MFC0081999.1"/>
    <property type="molecule type" value="Genomic_DNA"/>
</dbReference>
<dbReference type="Gene3D" id="3.40.50.2000">
    <property type="entry name" value="Glycogen Phosphorylase B"/>
    <property type="match status" value="2"/>
</dbReference>
<dbReference type="RefSeq" id="WP_377789368.1">
    <property type="nucleotide sequence ID" value="NZ_JBHLYQ010000062.1"/>
</dbReference>
<sequence length="243" mass="25430">MPAPRDPTGAPRLAVALEATPLLGTPTGVGRFCRLALEALAARGDVALRAFAVTWRRRGELAAVLPPGVGAGQRAMPARPLHAAWRFVDRPVLEHFLGPLDCVHGTNFVVPPTARAGRVVTVHDLTTLRFPELCHPATLGFPALVRKAAARGALVHTPTAAVAEEVVALLGVPAEQVVAVPHGVPPAPALDPRPARELLGLEPAVERYVLAVGTVEPRKDLPGLVAAFDEIAAAHPETALVLV</sequence>
<keyword evidence="2 4" id="KW-0808">Transferase</keyword>
<keyword evidence="1 4" id="KW-0328">Glycosyltransferase</keyword>
<dbReference type="InterPro" id="IPR028098">
    <property type="entry name" value="Glyco_trans_4-like_N"/>
</dbReference>
<keyword evidence="5" id="KW-1185">Reference proteome</keyword>
<evidence type="ECO:0000313" key="4">
    <source>
        <dbReference type="EMBL" id="MFC0081999.1"/>
    </source>
</evidence>
<comment type="caution">
    <text evidence="4">The sequence shown here is derived from an EMBL/GenBank/DDBJ whole genome shotgun (WGS) entry which is preliminary data.</text>
</comment>
<feature type="non-terminal residue" evidence="4">
    <location>
        <position position="243"/>
    </location>
</feature>
<evidence type="ECO:0000313" key="5">
    <source>
        <dbReference type="Proteomes" id="UP001589788"/>
    </source>
</evidence>
<evidence type="ECO:0000256" key="1">
    <source>
        <dbReference type="ARBA" id="ARBA00022676"/>
    </source>
</evidence>